<accession>A0A6A5HET1</accession>
<dbReference type="CTD" id="78774131"/>
<organism evidence="1 2">
    <name type="scientific">Caenorhabditis remanei</name>
    <name type="common">Caenorhabditis vulgaris</name>
    <dbReference type="NCBI Taxonomy" id="31234"/>
    <lineage>
        <taxon>Eukaryota</taxon>
        <taxon>Metazoa</taxon>
        <taxon>Ecdysozoa</taxon>
        <taxon>Nematoda</taxon>
        <taxon>Chromadorea</taxon>
        <taxon>Rhabditida</taxon>
        <taxon>Rhabditina</taxon>
        <taxon>Rhabditomorpha</taxon>
        <taxon>Rhabditoidea</taxon>
        <taxon>Rhabditidae</taxon>
        <taxon>Peloderinae</taxon>
        <taxon>Caenorhabditis</taxon>
    </lineage>
</organism>
<reference evidence="1 2" key="1">
    <citation type="submission" date="2019-12" db="EMBL/GenBank/DDBJ databases">
        <title>Chromosome-level assembly of the Caenorhabditis remanei genome.</title>
        <authorList>
            <person name="Teterina A.A."/>
            <person name="Willis J.H."/>
            <person name="Phillips P.C."/>
        </authorList>
    </citation>
    <scope>NUCLEOTIDE SEQUENCE [LARGE SCALE GENOMIC DNA]</scope>
    <source>
        <strain evidence="1 2">PX506</strain>
        <tissue evidence="1">Whole organism</tissue>
    </source>
</reference>
<protein>
    <submittedName>
        <fullName evidence="1">Uncharacterized protein</fullName>
    </submittedName>
</protein>
<dbReference type="AlphaFoldDB" id="A0A6A5HET1"/>
<dbReference type="Proteomes" id="UP000483820">
    <property type="component" value="Chromosome II"/>
</dbReference>
<name>A0A6A5HET1_CAERE</name>
<dbReference type="EMBL" id="WUAV01000002">
    <property type="protein sequence ID" value="KAF1765885.1"/>
    <property type="molecule type" value="Genomic_DNA"/>
</dbReference>
<sequence length="109" mass="12720">MSVNKSPILIVDAHSNPSEKKNTLSNHRRNLIWITYEDKHDNESQQLLFQMHDLLQHYSNICLEEQGIHVSATRADVHPYQQSNIPVPFQTMDEFHGLHALFQHMFGDD</sequence>
<comment type="caution">
    <text evidence="1">The sequence shown here is derived from an EMBL/GenBank/DDBJ whole genome shotgun (WGS) entry which is preliminary data.</text>
</comment>
<dbReference type="GeneID" id="78774131"/>
<dbReference type="KEGG" id="crq:GCK72_005838"/>
<gene>
    <name evidence="1" type="ORF">GCK72_005838</name>
</gene>
<dbReference type="RefSeq" id="XP_053589556.1">
    <property type="nucleotide sequence ID" value="XM_053725362.1"/>
</dbReference>
<evidence type="ECO:0000313" key="1">
    <source>
        <dbReference type="EMBL" id="KAF1765885.1"/>
    </source>
</evidence>
<evidence type="ECO:0000313" key="2">
    <source>
        <dbReference type="Proteomes" id="UP000483820"/>
    </source>
</evidence>
<proteinExistence type="predicted"/>